<reference evidence="6 7" key="1">
    <citation type="journal article" date="2020" name="Int. J. Syst. Evol. Microbiol.">
        <title>Description of Erysipelothrix piscisicarius sp. nov., an emergent fish pathogen, and assessment of virulence using a tiger barb (Puntigrus tetrazona) infection model.</title>
        <authorList>
            <person name="Pomaranski E.K."/>
            <person name="Griffin M.J."/>
            <person name="Camus A.C."/>
            <person name="Armwood A.R."/>
            <person name="Shelley J."/>
            <person name="Waldbieser G.C."/>
            <person name="LaFrentz B.R."/>
            <person name="Garcia J.C."/>
            <person name="Yanong R."/>
            <person name="Soto E."/>
        </authorList>
    </citation>
    <scope>NUCLEOTIDE SEQUENCE [LARGE SCALE GENOMIC DNA]</scope>
    <source>
        <strain evidence="6 7">15TAL0474</strain>
    </source>
</reference>
<proteinExistence type="predicted"/>
<feature type="transmembrane region" description="Helical" evidence="5">
    <location>
        <begin position="209"/>
        <end position="229"/>
    </location>
</feature>
<name>A0A3Q8S8E6_9FIRM</name>
<evidence type="ECO:0000256" key="1">
    <source>
        <dbReference type="ARBA" id="ARBA00004141"/>
    </source>
</evidence>
<evidence type="ECO:0000256" key="2">
    <source>
        <dbReference type="ARBA" id="ARBA00022692"/>
    </source>
</evidence>
<evidence type="ECO:0000256" key="3">
    <source>
        <dbReference type="ARBA" id="ARBA00022989"/>
    </source>
</evidence>
<keyword evidence="4 5" id="KW-0472">Membrane</keyword>
<dbReference type="EMBL" id="CP034234">
    <property type="protein sequence ID" value="AZK44772.1"/>
    <property type="molecule type" value="Genomic_DNA"/>
</dbReference>
<evidence type="ECO:0000313" key="6">
    <source>
        <dbReference type="EMBL" id="AZK44772.1"/>
    </source>
</evidence>
<feature type="transmembrane region" description="Helical" evidence="5">
    <location>
        <begin position="34"/>
        <end position="52"/>
    </location>
</feature>
<dbReference type="PANTHER" id="PTHR30249">
    <property type="entry name" value="PUTATIVE SEROTONIN TRANSPORTER"/>
    <property type="match status" value="1"/>
</dbReference>
<dbReference type="PANTHER" id="PTHR30249:SF0">
    <property type="entry name" value="PLASTIDAL GLYCOLATE_GLYCERATE TRANSLOCATOR 1, CHLOROPLASTIC"/>
    <property type="match status" value="1"/>
</dbReference>
<comment type="subcellular location">
    <subcellularLocation>
        <location evidence="1">Membrane</location>
        <topology evidence="1">Multi-pass membrane protein</topology>
    </subcellularLocation>
</comment>
<organism evidence="6 7">
    <name type="scientific">Erysipelothrix piscisicarius</name>
    <dbReference type="NCBI Taxonomy" id="2485784"/>
    <lineage>
        <taxon>Bacteria</taxon>
        <taxon>Bacillati</taxon>
        <taxon>Bacillota</taxon>
        <taxon>Erysipelotrichia</taxon>
        <taxon>Erysipelotrichales</taxon>
        <taxon>Erysipelotrichaceae</taxon>
        <taxon>Erysipelothrix</taxon>
    </lineage>
</organism>
<dbReference type="InterPro" id="IPR007300">
    <property type="entry name" value="CidB/LrgB"/>
</dbReference>
<dbReference type="AlphaFoldDB" id="A0A3Q8S8E6"/>
<dbReference type="Proteomes" id="UP000278804">
    <property type="component" value="Chromosome"/>
</dbReference>
<evidence type="ECO:0000256" key="4">
    <source>
        <dbReference type="ARBA" id="ARBA00023136"/>
    </source>
</evidence>
<evidence type="ECO:0000256" key="5">
    <source>
        <dbReference type="SAM" id="Phobius"/>
    </source>
</evidence>
<accession>A0A3Q8S8E6</accession>
<protein>
    <submittedName>
        <fullName evidence="6">LrgB family protein</fullName>
    </submittedName>
</protein>
<keyword evidence="3 5" id="KW-1133">Transmembrane helix</keyword>
<feature type="transmembrane region" description="Helical" evidence="5">
    <location>
        <begin position="122"/>
        <end position="141"/>
    </location>
</feature>
<dbReference type="GO" id="GO:0016020">
    <property type="term" value="C:membrane"/>
    <property type="evidence" value="ECO:0007669"/>
    <property type="project" value="UniProtKB-SubCell"/>
</dbReference>
<keyword evidence="7" id="KW-1185">Reference proteome</keyword>
<feature type="transmembrane region" description="Helical" evidence="5">
    <location>
        <begin position="64"/>
        <end position="81"/>
    </location>
</feature>
<gene>
    <name evidence="6" type="ORF">EEI45_08265</name>
</gene>
<sequence length="233" mass="24396">MNSLFNNPLFGLALTFGVYLGSQKLQKKFKSPLLNPLLITSLAIIVMLTVFGIDYENYNQGGKFLTALIGPATVALAIPLYNNLDLLKKYKKLVLISTLTGVIVHAVCILILSLVLNLDSQMIATVIPKSVTTAIAADVALSLGGLKTLTICIVIVTGILGAALAPILNKVFHIDNPLAQGLALGTAAHAVGTSKAIEMGELQGTMATLSLILTGLVPVALSPLTLKIITAII</sequence>
<keyword evidence="2 5" id="KW-0812">Transmembrane</keyword>
<dbReference type="Pfam" id="PF04172">
    <property type="entry name" value="LrgB"/>
    <property type="match status" value="1"/>
</dbReference>
<feature type="transmembrane region" description="Helical" evidence="5">
    <location>
        <begin position="148"/>
        <end position="168"/>
    </location>
</feature>
<evidence type="ECO:0000313" key="7">
    <source>
        <dbReference type="Proteomes" id="UP000278804"/>
    </source>
</evidence>
<feature type="transmembrane region" description="Helical" evidence="5">
    <location>
        <begin position="6"/>
        <end position="22"/>
    </location>
</feature>
<dbReference type="KEGG" id="eri:EEI45_08265"/>
<feature type="transmembrane region" description="Helical" evidence="5">
    <location>
        <begin position="93"/>
        <end position="116"/>
    </location>
</feature>